<gene>
    <name evidence="3" type="ORF">A4Z71_02290</name>
</gene>
<dbReference type="Pfam" id="PF03602">
    <property type="entry name" value="Cons_hypoth95"/>
    <property type="match status" value="1"/>
</dbReference>
<evidence type="ECO:0000256" key="1">
    <source>
        <dbReference type="ARBA" id="ARBA00022603"/>
    </source>
</evidence>
<dbReference type="GO" id="GO:0031167">
    <property type="term" value="P:rRNA methylation"/>
    <property type="evidence" value="ECO:0007669"/>
    <property type="project" value="InterPro"/>
</dbReference>
<accession>A0A1D9DYH1</accession>
<dbReference type="GO" id="GO:0003676">
    <property type="term" value="F:nucleic acid binding"/>
    <property type="evidence" value="ECO:0007669"/>
    <property type="project" value="InterPro"/>
</dbReference>
<name>A0A1D9DYH1_9MICO</name>
<dbReference type="OrthoDB" id="9803017at2"/>
<organism evidence="3 4">
    <name type="scientific">Candidatus Rhodoluna planktonica</name>
    <dbReference type="NCBI Taxonomy" id="535712"/>
    <lineage>
        <taxon>Bacteria</taxon>
        <taxon>Bacillati</taxon>
        <taxon>Actinomycetota</taxon>
        <taxon>Actinomycetes</taxon>
        <taxon>Micrococcales</taxon>
        <taxon>Microbacteriaceae</taxon>
        <taxon>Luna cluster</taxon>
        <taxon>Luna-1 subcluster</taxon>
        <taxon>Rhodoluna</taxon>
    </lineage>
</organism>
<reference evidence="3 4" key="1">
    <citation type="journal article" date="2016" name="Biochim. Biophys. Acta">
        <title>Photochemical characterization of actinorhodopsin and its functional existence in the natural host.</title>
        <authorList>
            <person name="Nakamura S."/>
            <person name="Kikukawa T."/>
            <person name="Tamogami J."/>
            <person name="Kamiya M."/>
            <person name="Aizawa T."/>
            <person name="Hahn M.W."/>
            <person name="Ihara K."/>
            <person name="Kamo N."/>
            <person name="Demura M."/>
        </authorList>
    </citation>
    <scope>NUCLEOTIDE SEQUENCE [LARGE SCALE GENOMIC DNA]</scope>
    <source>
        <strain evidence="3 4">MWH-Dar1</strain>
    </source>
</reference>
<dbReference type="PIRSF" id="PIRSF004553">
    <property type="entry name" value="CHP00095"/>
    <property type="match status" value="1"/>
</dbReference>
<dbReference type="AlphaFoldDB" id="A0A1D9DYH1"/>
<dbReference type="PROSITE" id="PS00092">
    <property type="entry name" value="N6_MTASE"/>
    <property type="match status" value="1"/>
</dbReference>
<keyword evidence="2" id="KW-0808">Transferase</keyword>
<keyword evidence="4" id="KW-1185">Reference proteome</keyword>
<dbReference type="GO" id="GO:0008168">
    <property type="term" value="F:methyltransferase activity"/>
    <property type="evidence" value="ECO:0007669"/>
    <property type="project" value="UniProtKB-KW"/>
</dbReference>
<dbReference type="InterPro" id="IPR029063">
    <property type="entry name" value="SAM-dependent_MTases_sf"/>
</dbReference>
<dbReference type="Gene3D" id="3.40.50.150">
    <property type="entry name" value="Vaccinia Virus protein VP39"/>
    <property type="match status" value="1"/>
</dbReference>
<dbReference type="InterPro" id="IPR004398">
    <property type="entry name" value="RNA_MeTrfase_RsmD"/>
</dbReference>
<dbReference type="EMBL" id="CP015208">
    <property type="protein sequence ID" value="AOY55840.1"/>
    <property type="molecule type" value="Genomic_DNA"/>
</dbReference>
<evidence type="ECO:0000256" key="2">
    <source>
        <dbReference type="ARBA" id="ARBA00022679"/>
    </source>
</evidence>
<dbReference type="InterPro" id="IPR002052">
    <property type="entry name" value="DNA_methylase_N6_adenine_CS"/>
</dbReference>
<evidence type="ECO:0000313" key="3">
    <source>
        <dbReference type="EMBL" id="AOY55840.1"/>
    </source>
</evidence>
<proteinExistence type="predicted"/>
<dbReference type="KEGG" id="rpla:A4Z71_02290"/>
<dbReference type="Proteomes" id="UP000243784">
    <property type="component" value="Chromosome"/>
</dbReference>
<dbReference type="PANTHER" id="PTHR43542">
    <property type="entry name" value="METHYLTRANSFERASE"/>
    <property type="match status" value="1"/>
</dbReference>
<dbReference type="STRING" id="535712.A4Z71_02290"/>
<protein>
    <recommendedName>
        <fullName evidence="5">16S rRNA (Guanine(966)-N(2))-methyltransferase RsmD</fullName>
    </recommendedName>
</protein>
<evidence type="ECO:0000313" key="4">
    <source>
        <dbReference type="Proteomes" id="UP000243784"/>
    </source>
</evidence>
<dbReference type="PANTHER" id="PTHR43542:SF1">
    <property type="entry name" value="METHYLTRANSFERASE"/>
    <property type="match status" value="1"/>
</dbReference>
<dbReference type="NCBIfam" id="TIGR00095">
    <property type="entry name" value="16S rRNA (guanine(966)-N(2))-methyltransferase RsmD"/>
    <property type="match status" value="1"/>
</dbReference>
<evidence type="ECO:0008006" key="5">
    <source>
        <dbReference type="Google" id="ProtNLM"/>
    </source>
</evidence>
<dbReference type="RefSeq" id="WP_070954352.1">
    <property type="nucleotide sequence ID" value="NZ_CP015208.1"/>
</dbReference>
<sequence>MTRIIGGIAGSIKLASPAKVTRPTSDRIREAIFNRLEARTELDEITVLDLYAGTGALGLEAVSRGAAKCILVEKDSKAAVICIKNAQQVLAALEKAKLEPDVQVANKSVASFLASTNQSFDLVFIDPPYEVENQEITENLTQLIPHLAEFATVMVERSSRSGDFQIPAGLSLDSQKTYGDTEIFWLSAD</sequence>
<dbReference type="SUPFAM" id="SSF53335">
    <property type="entry name" value="S-adenosyl-L-methionine-dependent methyltransferases"/>
    <property type="match status" value="1"/>
</dbReference>
<keyword evidence="1" id="KW-0489">Methyltransferase</keyword>
<dbReference type="CDD" id="cd02440">
    <property type="entry name" value="AdoMet_MTases"/>
    <property type="match status" value="1"/>
</dbReference>